<protein>
    <submittedName>
        <fullName evidence="5">NAD(P)-binding protein</fullName>
    </submittedName>
</protein>
<keyword evidence="6" id="KW-1185">Reference proteome</keyword>
<dbReference type="Proteomes" id="UP000799779">
    <property type="component" value="Unassembled WGS sequence"/>
</dbReference>
<dbReference type="SUPFAM" id="SSF51735">
    <property type="entry name" value="NAD(P)-binding Rossmann-fold domains"/>
    <property type="match status" value="1"/>
</dbReference>
<evidence type="ECO:0000256" key="2">
    <source>
        <dbReference type="ARBA" id="ARBA00022857"/>
    </source>
</evidence>
<dbReference type="AlphaFoldDB" id="A0A6A5X2K6"/>
<dbReference type="InterPro" id="IPR051609">
    <property type="entry name" value="NmrA/Isoflavone_reductase-like"/>
</dbReference>
<name>A0A6A5X2K6_9PLEO</name>
<dbReference type="OrthoDB" id="10000533at2759"/>
<reference evidence="5" key="1">
    <citation type="journal article" date="2020" name="Stud. Mycol.">
        <title>101 Dothideomycetes genomes: a test case for predicting lifestyles and emergence of pathogens.</title>
        <authorList>
            <person name="Haridas S."/>
            <person name="Albert R."/>
            <person name="Binder M."/>
            <person name="Bloem J."/>
            <person name="Labutti K."/>
            <person name="Salamov A."/>
            <person name="Andreopoulos B."/>
            <person name="Baker S."/>
            <person name="Barry K."/>
            <person name="Bills G."/>
            <person name="Bluhm B."/>
            <person name="Cannon C."/>
            <person name="Castanera R."/>
            <person name="Culley D."/>
            <person name="Daum C."/>
            <person name="Ezra D."/>
            <person name="Gonzalez J."/>
            <person name="Henrissat B."/>
            <person name="Kuo A."/>
            <person name="Liang C."/>
            <person name="Lipzen A."/>
            <person name="Lutzoni F."/>
            <person name="Magnuson J."/>
            <person name="Mondo S."/>
            <person name="Nolan M."/>
            <person name="Ohm R."/>
            <person name="Pangilinan J."/>
            <person name="Park H.-J."/>
            <person name="Ramirez L."/>
            <person name="Alfaro M."/>
            <person name="Sun H."/>
            <person name="Tritt A."/>
            <person name="Yoshinaga Y."/>
            <person name="Zwiers L.-H."/>
            <person name="Turgeon B."/>
            <person name="Goodwin S."/>
            <person name="Spatafora J."/>
            <person name="Crous P."/>
            <person name="Grigoriev I."/>
        </authorList>
    </citation>
    <scope>NUCLEOTIDE SEQUENCE</scope>
    <source>
        <strain evidence="5">CBS 123094</strain>
    </source>
</reference>
<proteinExistence type="inferred from homology"/>
<comment type="similarity">
    <text evidence="1">Belongs to the NmrA-type oxidoreductase family. Isoflavone reductase subfamily.</text>
</comment>
<dbReference type="EMBL" id="ML977562">
    <property type="protein sequence ID" value="KAF2005676.1"/>
    <property type="molecule type" value="Genomic_DNA"/>
</dbReference>
<dbReference type="Gene3D" id="3.40.50.720">
    <property type="entry name" value="NAD(P)-binding Rossmann-like Domain"/>
    <property type="match status" value="1"/>
</dbReference>
<evidence type="ECO:0000313" key="6">
    <source>
        <dbReference type="Proteomes" id="UP000799779"/>
    </source>
</evidence>
<sequence length="317" mass="35414">MITIAIAGGTSPGIGRAIVTAIQKYPTQLKPIIISRSASPTPAWLQNTDIEVRKVEYTSEDLLFKALQGVHTLLCTLLAQDGTSLRTHTALLTAGLRAGISRFVPAEFGSGLSSLSHISMFAPLLEIHAACQNAKHSNPNFEWTAFRLGLFMNYLGYGAADEVTALNGLQDSWVPYWDVKNMVAKLPLRKDGGVPRISLMEIGDVGRYVAVACLLPAGEWREDFGMVGQTVRMDEVVRIVEEVRGRKMRVEWRRYEDVVREMEGEKVVYPNKFWGQIEEMVARDEVGEGVMEPVLNGILKEVERPMSVEKYVRKFWA</sequence>
<keyword evidence="3" id="KW-0560">Oxidoreductase</keyword>
<keyword evidence="2" id="KW-0521">NADP</keyword>
<organism evidence="5 6">
    <name type="scientific">Amniculicola lignicola CBS 123094</name>
    <dbReference type="NCBI Taxonomy" id="1392246"/>
    <lineage>
        <taxon>Eukaryota</taxon>
        <taxon>Fungi</taxon>
        <taxon>Dikarya</taxon>
        <taxon>Ascomycota</taxon>
        <taxon>Pezizomycotina</taxon>
        <taxon>Dothideomycetes</taxon>
        <taxon>Pleosporomycetidae</taxon>
        <taxon>Pleosporales</taxon>
        <taxon>Amniculicolaceae</taxon>
        <taxon>Amniculicola</taxon>
    </lineage>
</organism>
<gene>
    <name evidence="5" type="ORF">P154DRAFT_616115</name>
</gene>
<dbReference type="PANTHER" id="PTHR47706:SF4">
    <property type="entry name" value="NMRA-LIKE DOMAIN-CONTAINING PROTEIN"/>
    <property type="match status" value="1"/>
</dbReference>
<evidence type="ECO:0000256" key="3">
    <source>
        <dbReference type="ARBA" id="ARBA00023002"/>
    </source>
</evidence>
<feature type="domain" description="NmrA-like" evidence="4">
    <location>
        <begin position="3"/>
        <end position="311"/>
    </location>
</feature>
<dbReference type="PANTHER" id="PTHR47706">
    <property type="entry name" value="NMRA-LIKE FAMILY PROTEIN"/>
    <property type="match status" value="1"/>
</dbReference>
<dbReference type="InterPro" id="IPR036291">
    <property type="entry name" value="NAD(P)-bd_dom_sf"/>
</dbReference>
<dbReference type="Pfam" id="PF05368">
    <property type="entry name" value="NmrA"/>
    <property type="match status" value="1"/>
</dbReference>
<dbReference type="InterPro" id="IPR008030">
    <property type="entry name" value="NmrA-like"/>
</dbReference>
<evidence type="ECO:0000259" key="4">
    <source>
        <dbReference type="Pfam" id="PF05368"/>
    </source>
</evidence>
<accession>A0A6A5X2K6</accession>
<evidence type="ECO:0000313" key="5">
    <source>
        <dbReference type="EMBL" id="KAF2005676.1"/>
    </source>
</evidence>
<dbReference type="GO" id="GO:0016491">
    <property type="term" value="F:oxidoreductase activity"/>
    <property type="evidence" value="ECO:0007669"/>
    <property type="project" value="UniProtKB-KW"/>
</dbReference>
<evidence type="ECO:0000256" key="1">
    <source>
        <dbReference type="ARBA" id="ARBA00005725"/>
    </source>
</evidence>